<comment type="caution">
    <text evidence="2">The sequence shown here is derived from an EMBL/GenBank/DDBJ whole genome shotgun (WGS) entry which is preliminary data.</text>
</comment>
<evidence type="ECO:0000256" key="1">
    <source>
        <dbReference type="SAM" id="MobiDB-lite"/>
    </source>
</evidence>
<sequence length="99" mass="11238">MQEYGGNITIIHKEVKSHTYEDGLSRCPLDNVKINPAYDPEIAAKVHIHLMKIDRRRNFRFSEWAPVNSTPDNHLSGLEGTGTPMFGKSSSEIHTEIFN</sequence>
<dbReference type="AlphaFoldDB" id="A0A9Q3ISN7"/>
<accession>A0A9Q3ISN7</accession>
<protein>
    <submittedName>
        <fullName evidence="2">Uncharacterized protein</fullName>
    </submittedName>
</protein>
<gene>
    <name evidence="2" type="ORF">O181_089026</name>
</gene>
<proteinExistence type="predicted"/>
<organism evidence="2 3">
    <name type="scientific">Austropuccinia psidii MF-1</name>
    <dbReference type="NCBI Taxonomy" id="1389203"/>
    <lineage>
        <taxon>Eukaryota</taxon>
        <taxon>Fungi</taxon>
        <taxon>Dikarya</taxon>
        <taxon>Basidiomycota</taxon>
        <taxon>Pucciniomycotina</taxon>
        <taxon>Pucciniomycetes</taxon>
        <taxon>Pucciniales</taxon>
        <taxon>Sphaerophragmiaceae</taxon>
        <taxon>Austropuccinia</taxon>
    </lineage>
</organism>
<dbReference type="EMBL" id="AVOT02054618">
    <property type="protein sequence ID" value="MBW0549311.1"/>
    <property type="molecule type" value="Genomic_DNA"/>
</dbReference>
<keyword evidence="3" id="KW-1185">Reference proteome</keyword>
<name>A0A9Q3ISN7_9BASI</name>
<feature type="region of interest" description="Disordered" evidence="1">
    <location>
        <begin position="72"/>
        <end position="99"/>
    </location>
</feature>
<reference evidence="2" key="1">
    <citation type="submission" date="2021-03" db="EMBL/GenBank/DDBJ databases">
        <title>Draft genome sequence of rust myrtle Austropuccinia psidii MF-1, a brazilian biotype.</title>
        <authorList>
            <person name="Quecine M.C."/>
            <person name="Pachon D.M.R."/>
            <person name="Bonatelli M.L."/>
            <person name="Correr F.H."/>
            <person name="Franceschini L.M."/>
            <person name="Leite T.F."/>
            <person name="Margarido G.R.A."/>
            <person name="Almeida C.A."/>
            <person name="Ferrarezi J.A."/>
            <person name="Labate C.A."/>
        </authorList>
    </citation>
    <scope>NUCLEOTIDE SEQUENCE</scope>
    <source>
        <strain evidence="2">MF-1</strain>
    </source>
</reference>
<dbReference type="Proteomes" id="UP000765509">
    <property type="component" value="Unassembled WGS sequence"/>
</dbReference>
<dbReference type="OrthoDB" id="420169at2759"/>
<evidence type="ECO:0000313" key="3">
    <source>
        <dbReference type="Proteomes" id="UP000765509"/>
    </source>
</evidence>
<evidence type="ECO:0000313" key="2">
    <source>
        <dbReference type="EMBL" id="MBW0549311.1"/>
    </source>
</evidence>